<sequence>MRRSDFGKTCDASREGRAPASDTKGRLCHIAAVALAAVLALSGLLLVIPAVADSPASLQEVGHDDLGARGLNSALALADHCAYIGSRGQGAIEIVDVADPAHPRTAGSLPARRLTTPRELRTVPNRKLLVVLSYALGGGGLNRLDLYSWQGDCAQPAQVGGYDFGGRPPHEFYLWQQPDGGRLLLFTTMFSGGAADLQVVDATDPASPKLAGTWSPPLGSLHSLALSGDGRRAYLSLWRGGLLIADSTQFVTGQPNPQLSLLTPPSAALAPLPGGNIHSAVQLPGRDLVIVTDERYLPTPPCGPARLVDVSNPAQPRQVSVLKAPENESATCPNSPVGTYTSHNPTVVGDLAFVTWYSSGLQVFDVSNPALPVRLAESRPQAVEPGGRDSQLGATLTMTWSYPIVRDGLIYFADINQGLYVLRYQGPHQEQVAQVGFGEGNSNLQPAQAAPTPTPSAAPTPASPTTPSPGAARVSPSPAAARVVLTARWWAGAILILLAAAAAAAFVLVRRASRPG</sequence>
<dbReference type="Proteomes" id="UP000620075">
    <property type="component" value="Unassembled WGS sequence"/>
</dbReference>
<keyword evidence="2" id="KW-1133">Transmembrane helix</keyword>
<evidence type="ECO:0000313" key="3">
    <source>
        <dbReference type="EMBL" id="MBJ7603847.1"/>
    </source>
</evidence>
<dbReference type="Pfam" id="PF08309">
    <property type="entry name" value="LVIVD"/>
    <property type="match status" value="2"/>
</dbReference>
<keyword evidence="2" id="KW-0812">Transmembrane</keyword>
<feature type="transmembrane region" description="Helical" evidence="2">
    <location>
        <begin position="27"/>
        <end position="52"/>
    </location>
</feature>
<gene>
    <name evidence="3" type="ORF">JF888_11735</name>
</gene>
<dbReference type="AlphaFoldDB" id="A0A934NHQ5"/>
<comment type="caution">
    <text evidence="3">The sequence shown here is derived from an EMBL/GenBank/DDBJ whole genome shotgun (WGS) entry which is preliminary data.</text>
</comment>
<organism evidence="3 4">
    <name type="scientific">Candidatus Dormiibacter inghamiae</name>
    <dbReference type="NCBI Taxonomy" id="3127013"/>
    <lineage>
        <taxon>Bacteria</taxon>
        <taxon>Bacillati</taxon>
        <taxon>Candidatus Dormiibacterota</taxon>
        <taxon>Candidatus Dormibacteria</taxon>
        <taxon>Candidatus Dormibacterales</taxon>
        <taxon>Candidatus Dormibacteraceae</taxon>
        <taxon>Candidatus Dormiibacter</taxon>
    </lineage>
</organism>
<accession>A0A934NHQ5</accession>
<feature type="transmembrane region" description="Helical" evidence="2">
    <location>
        <begin position="489"/>
        <end position="509"/>
    </location>
</feature>
<dbReference type="InterPro" id="IPR013211">
    <property type="entry name" value="LVIVD"/>
</dbReference>
<feature type="compositionally biased region" description="Basic and acidic residues" evidence="1">
    <location>
        <begin position="1"/>
        <end position="17"/>
    </location>
</feature>
<dbReference type="RefSeq" id="WP_338180521.1">
    <property type="nucleotide sequence ID" value="NZ_JAEKNQ010000044.1"/>
</dbReference>
<reference evidence="3 4" key="1">
    <citation type="submission" date="2020-10" db="EMBL/GenBank/DDBJ databases">
        <title>Ca. Dormibacterota MAGs.</title>
        <authorList>
            <person name="Montgomery K."/>
        </authorList>
    </citation>
    <scope>NUCLEOTIDE SEQUENCE [LARGE SCALE GENOMIC DNA]</scope>
    <source>
        <strain evidence="3">SC8811_S16_3</strain>
    </source>
</reference>
<feature type="region of interest" description="Disordered" evidence="1">
    <location>
        <begin position="1"/>
        <end position="21"/>
    </location>
</feature>
<protein>
    <submittedName>
        <fullName evidence="3">Uncharacterized protein</fullName>
    </submittedName>
</protein>
<keyword evidence="2" id="KW-0472">Membrane</keyword>
<proteinExistence type="predicted"/>
<name>A0A934NHQ5_9BACT</name>
<evidence type="ECO:0000256" key="1">
    <source>
        <dbReference type="SAM" id="MobiDB-lite"/>
    </source>
</evidence>
<evidence type="ECO:0000313" key="4">
    <source>
        <dbReference type="Proteomes" id="UP000620075"/>
    </source>
</evidence>
<feature type="region of interest" description="Disordered" evidence="1">
    <location>
        <begin position="438"/>
        <end position="475"/>
    </location>
</feature>
<dbReference type="SUPFAM" id="SSF75011">
    <property type="entry name" value="3-carboxy-cis,cis-mucoante lactonizing enzyme"/>
    <property type="match status" value="1"/>
</dbReference>
<dbReference type="EMBL" id="JAEKNQ010000044">
    <property type="protein sequence ID" value="MBJ7603847.1"/>
    <property type="molecule type" value="Genomic_DNA"/>
</dbReference>
<evidence type="ECO:0000256" key="2">
    <source>
        <dbReference type="SAM" id="Phobius"/>
    </source>
</evidence>
<feature type="compositionally biased region" description="Pro residues" evidence="1">
    <location>
        <begin position="452"/>
        <end position="467"/>
    </location>
</feature>